<organism evidence="2 3">
    <name type="scientific">Agathobacter rectalis</name>
    <dbReference type="NCBI Taxonomy" id="39491"/>
    <lineage>
        <taxon>Bacteria</taxon>
        <taxon>Bacillati</taxon>
        <taxon>Bacillota</taxon>
        <taxon>Clostridia</taxon>
        <taxon>Lachnospirales</taxon>
        <taxon>Lachnospiraceae</taxon>
        <taxon>Agathobacter</taxon>
    </lineage>
</organism>
<evidence type="ECO:0000313" key="3">
    <source>
        <dbReference type="Proteomes" id="UP001212823"/>
    </source>
</evidence>
<sequence length="205" mass="23884">MFVKILKLYKELINYDKKIPMKIKLSIITAIIFLILGLIAGAIGCDTYMSKFYILYIISMIVLCYFSYKFGGDFLETNTIDYKKVLDDFEKKLCELKIGSNNCIERLIEQCKEYEDVEKDVGLKKIKYIVGIAIIPLITSAGTLIISKMNDEWRIVIFLVSALLIGVGFVIFNLLYDSYIKFVYEYNYLAKKMRYDLELILARRK</sequence>
<protein>
    <submittedName>
        <fullName evidence="2">Uncharacterized protein</fullName>
    </submittedName>
</protein>
<dbReference type="AlphaFoldDB" id="A0AAP3Q526"/>
<feature type="transmembrane region" description="Helical" evidence="1">
    <location>
        <begin position="50"/>
        <end position="68"/>
    </location>
</feature>
<keyword evidence="1" id="KW-0472">Membrane</keyword>
<dbReference type="Proteomes" id="UP001212823">
    <property type="component" value="Unassembled WGS sequence"/>
</dbReference>
<dbReference type="EMBL" id="JAQLYE010000027">
    <property type="protein sequence ID" value="MDB8018922.1"/>
    <property type="molecule type" value="Genomic_DNA"/>
</dbReference>
<name>A0AAP3Q526_9FIRM</name>
<comment type="caution">
    <text evidence="2">The sequence shown here is derived from an EMBL/GenBank/DDBJ whole genome shotgun (WGS) entry which is preliminary data.</text>
</comment>
<evidence type="ECO:0000313" key="2">
    <source>
        <dbReference type="EMBL" id="MDB8018922.1"/>
    </source>
</evidence>
<dbReference type="RefSeq" id="WP_306775811.1">
    <property type="nucleotide sequence ID" value="NZ_JADPAO010000026.1"/>
</dbReference>
<evidence type="ECO:0000256" key="1">
    <source>
        <dbReference type="SAM" id="Phobius"/>
    </source>
</evidence>
<proteinExistence type="predicted"/>
<feature type="transmembrane region" description="Helical" evidence="1">
    <location>
        <begin position="128"/>
        <end position="147"/>
    </location>
</feature>
<reference evidence="2" key="1">
    <citation type="submission" date="2023-01" db="EMBL/GenBank/DDBJ databases">
        <title>Human gut microbiome strain richness.</title>
        <authorList>
            <person name="Chen-Liaw A."/>
        </authorList>
    </citation>
    <scope>NUCLEOTIDE SEQUENCE</scope>
    <source>
        <strain evidence="2">1001283st1_D2_1001283B150209_150212</strain>
    </source>
</reference>
<keyword evidence="1" id="KW-0812">Transmembrane</keyword>
<feature type="transmembrane region" description="Helical" evidence="1">
    <location>
        <begin position="153"/>
        <end position="176"/>
    </location>
</feature>
<feature type="transmembrane region" description="Helical" evidence="1">
    <location>
        <begin position="25"/>
        <end position="44"/>
    </location>
</feature>
<keyword evidence="1" id="KW-1133">Transmembrane helix</keyword>
<gene>
    <name evidence="2" type="ORF">PNE45_12910</name>
</gene>
<accession>A0AAP3Q526</accession>